<gene>
    <name evidence="1" type="ORF">FYJ73_00735</name>
</gene>
<dbReference type="RefSeq" id="WP_154532608.1">
    <property type="nucleotide sequence ID" value="NZ_VUNG01000001.1"/>
</dbReference>
<dbReference type="EMBL" id="VUNG01000001">
    <property type="protein sequence ID" value="MST83227.1"/>
    <property type="molecule type" value="Genomic_DNA"/>
</dbReference>
<organism evidence="1 2">
    <name type="scientific">Hallella mizrahii</name>
    <dbReference type="NCBI Taxonomy" id="2606637"/>
    <lineage>
        <taxon>Bacteria</taxon>
        <taxon>Pseudomonadati</taxon>
        <taxon>Bacteroidota</taxon>
        <taxon>Bacteroidia</taxon>
        <taxon>Bacteroidales</taxon>
        <taxon>Prevotellaceae</taxon>
        <taxon>Hallella</taxon>
    </lineage>
</organism>
<keyword evidence="2" id="KW-1185">Reference proteome</keyword>
<name>A0A7K0KBC7_9BACT</name>
<protein>
    <submittedName>
        <fullName evidence="1">Uncharacterized protein</fullName>
    </submittedName>
</protein>
<sequence>MKRDLRMLFAEAGKKLREEPHEVVMDFEKASHRLAKHNVDLSSHSLKKLWELVTGKRRLSMEARNRLALFAGFQTWDDLMNTVHGDTDASINYEE</sequence>
<dbReference type="AlphaFoldDB" id="A0A7K0KBC7"/>
<dbReference type="Proteomes" id="UP000438914">
    <property type="component" value="Unassembled WGS sequence"/>
</dbReference>
<comment type="caution">
    <text evidence="1">The sequence shown here is derived from an EMBL/GenBank/DDBJ whole genome shotgun (WGS) entry which is preliminary data.</text>
</comment>
<evidence type="ECO:0000313" key="1">
    <source>
        <dbReference type="EMBL" id="MST83227.1"/>
    </source>
</evidence>
<accession>A0A7K0KBC7</accession>
<proteinExistence type="predicted"/>
<evidence type="ECO:0000313" key="2">
    <source>
        <dbReference type="Proteomes" id="UP000438914"/>
    </source>
</evidence>
<reference evidence="1 2" key="1">
    <citation type="submission" date="2019-08" db="EMBL/GenBank/DDBJ databases">
        <title>In-depth cultivation of the pig gut microbiome towards novel bacterial diversity and tailored functional studies.</title>
        <authorList>
            <person name="Wylensek D."/>
            <person name="Hitch T.C.A."/>
            <person name="Clavel T."/>
        </authorList>
    </citation>
    <scope>NUCLEOTIDE SEQUENCE [LARGE SCALE GENOMIC DNA]</scope>
    <source>
        <strain evidence="1 2">LKV-178-WT-2A</strain>
    </source>
</reference>